<evidence type="ECO:0000313" key="1">
    <source>
        <dbReference type="EMBL" id="PJF43242.1"/>
    </source>
</evidence>
<proteinExistence type="predicted"/>
<gene>
    <name evidence="1" type="ORF">CUN50_00645</name>
</gene>
<sequence length="59" mass="6350">APMQFSGTSGLFRADSGAAHALQVIMQEGLDHHFTLAYGDFAEALALFAEFAKVPIIRL</sequence>
<name>A0A2M8Q0C1_9CHLR</name>
<dbReference type="Proteomes" id="UP000228947">
    <property type="component" value="Unassembled WGS sequence"/>
</dbReference>
<dbReference type="AlphaFoldDB" id="A0A2M8Q0C1"/>
<dbReference type="EMBL" id="PGTL01000002">
    <property type="protein sequence ID" value="PJF43242.1"/>
    <property type="molecule type" value="Genomic_DNA"/>
</dbReference>
<evidence type="ECO:0000313" key="2">
    <source>
        <dbReference type="Proteomes" id="UP000228947"/>
    </source>
</evidence>
<reference evidence="1 2" key="1">
    <citation type="submission" date="2017-11" db="EMBL/GenBank/DDBJ databases">
        <title>Evolution of Phototrophy in the Chloroflexi Phylum Driven by Horizontal Gene Transfer.</title>
        <authorList>
            <person name="Ward L.M."/>
            <person name="Hemp J."/>
            <person name="Shih P.M."/>
            <person name="Mcglynn S.E."/>
            <person name="Fischer W."/>
        </authorList>
    </citation>
    <scope>NUCLEOTIDE SEQUENCE [LARGE SCALE GENOMIC DNA]</scope>
    <source>
        <strain evidence="1">CP1_1M</strain>
    </source>
</reference>
<comment type="caution">
    <text evidence="1">The sequence shown here is derived from an EMBL/GenBank/DDBJ whole genome shotgun (WGS) entry which is preliminary data.</text>
</comment>
<feature type="non-terminal residue" evidence="1">
    <location>
        <position position="1"/>
    </location>
</feature>
<protein>
    <recommendedName>
        <fullName evidence="3">L-fucose isomerase C-terminal domain-containing protein</fullName>
    </recommendedName>
</protein>
<organism evidence="1 2">
    <name type="scientific">Candidatus Thermofonsia Clade 1 bacterium</name>
    <dbReference type="NCBI Taxonomy" id="2364210"/>
    <lineage>
        <taxon>Bacteria</taxon>
        <taxon>Bacillati</taxon>
        <taxon>Chloroflexota</taxon>
        <taxon>Candidatus Thermofontia</taxon>
        <taxon>Candidatus Thermofonsia Clade 1</taxon>
    </lineage>
</organism>
<evidence type="ECO:0008006" key="3">
    <source>
        <dbReference type="Google" id="ProtNLM"/>
    </source>
</evidence>
<accession>A0A2M8Q0C1</accession>